<proteinExistence type="predicted"/>
<name>X0VX18_9ZZZZ</name>
<evidence type="ECO:0000313" key="1">
    <source>
        <dbReference type="EMBL" id="GAG22865.1"/>
    </source>
</evidence>
<gene>
    <name evidence="1" type="ORF">S01H1_56977</name>
</gene>
<sequence length="63" mass="7333">MNGTFEIQKPGEVIATVTISMKVKEWEELKEQLEQKWPSSDLSSLITDLVWQAKKTFYKSEDL</sequence>
<accession>X0VX18</accession>
<protein>
    <submittedName>
        <fullName evidence="1">Uncharacterized protein</fullName>
    </submittedName>
</protein>
<dbReference type="EMBL" id="BARS01037135">
    <property type="protein sequence ID" value="GAG22865.1"/>
    <property type="molecule type" value="Genomic_DNA"/>
</dbReference>
<dbReference type="AlphaFoldDB" id="X0VX18"/>
<reference evidence="1" key="1">
    <citation type="journal article" date="2014" name="Front. Microbiol.">
        <title>High frequency of phylogenetically diverse reductive dehalogenase-homologous genes in deep subseafloor sedimentary metagenomes.</title>
        <authorList>
            <person name="Kawai M."/>
            <person name="Futagami T."/>
            <person name="Toyoda A."/>
            <person name="Takaki Y."/>
            <person name="Nishi S."/>
            <person name="Hori S."/>
            <person name="Arai W."/>
            <person name="Tsubouchi T."/>
            <person name="Morono Y."/>
            <person name="Uchiyama I."/>
            <person name="Ito T."/>
            <person name="Fujiyama A."/>
            <person name="Inagaki F."/>
            <person name="Takami H."/>
        </authorList>
    </citation>
    <scope>NUCLEOTIDE SEQUENCE</scope>
    <source>
        <strain evidence="1">Expedition CK06-06</strain>
    </source>
</reference>
<comment type="caution">
    <text evidence="1">The sequence shown here is derived from an EMBL/GenBank/DDBJ whole genome shotgun (WGS) entry which is preliminary data.</text>
</comment>
<organism evidence="1">
    <name type="scientific">marine sediment metagenome</name>
    <dbReference type="NCBI Taxonomy" id="412755"/>
    <lineage>
        <taxon>unclassified sequences</taxon>
        <taxon>metagenomes</taxon>
        <taxon>ecological metagenomes</taxon>
    </lineage>
</organism>